<dbReference type="InterPro" id="IPR012818">
    <property type="entry name" value="CbiE"/>
</dbReference>
<evidence type="ECO:0000256" key="4">
    <source>
        <dbReference type="ARBA" id="ARBA00022679"/>
    </source>
</evidence>
<proteinExistence type="predicted"/>
<gene>
    <name evidence="7" type="ORF">BST42_17015</name>
</gene>
<keyword evidence="2" id="KW-0169">Cobalamin biosynthesis</keyword>
<dbReference type="GO" id="GO:0008276">
    <property type="term" value="F:protein methyltransferase activity"/>
    <property type="evidence" value="ECO:0007669"/>
    <property type="project" value="InterPro"/>
</dbReference>
<dbReference type="UniPathway" id="UPA00148"/>
<name>A0A1X0IUZ4_MYCRH</name>
<evidence type="ECO:0000256" key="1">
    <source>
        <dbReference type="ARBA" id="ARBA00004953"/>
    </source>
</evidence>
<reference evidence="7 8" key="1">
    <citation type="submission" date="2016-12" db="EMBL/GenBank/DDBJ databases">
        <title>The new phylogeny of genus Mycobacterium.</title>
        <authorList>
            <person name="Tortoli E."/>
            <person name="Trovato A."/>
            <person name="Cirillo D.M."/>
        </authorList>
    </citation>
    <scope>NUCLEOTIDE SEQUENCE [LARGE SCALE GENOMIC DNA]</scope>
    <source>
        <strain evidence="7 8">DSM 44223</strain>
    </source>
</reference>
<dbReference type="InterPro" id="IPR029063">
    <property type="entry name" value="SAM-dependent_MTases_sf"/>
</dbReference>
<dbReference type="Proteomes" id="UP000192534">
    <property type="component" value="Unassembled WGS sequence"/>
</dbReference>
<feature type="domain" description="Tetrapyrrole methylase" evidence="6">
    <location>
        <begin position="1"/>
        <end position="182"/>
    </location>
</feature>
<dbReference type="InterPro" id="IPR035996">
    <property type="entry name" value="4pyrrol_Methylase_sf"/>
</dbReference>
<dbReference type="NCBIfam" id="TIGR02469">
    <property type="entry name" value="CbiT"/>
    <property type="match status" value="1"/>
</dbReference>
<evidence type="ECO:0000256" key="2">
    <source>
        <dbReference type="ARBA" id="ARBA00022573"/>
    </source>
</evidence>
<dbReference type="SUPFAM" id="SSF53790">
    <property type="entry name" value="Tetrapyrrole methylase"/>
    <property type="match status" value="1"/>
</dbReference>
<sequence length="391" mass="41860">MITVVGIGADGMAGLVPAAGAELRRAIVIYGAKRQLDLLDESVTAERREWGKPFLDGLRAVRDFDGDVHVVASGDPMLHGVGASLIRVCGADRVRVLPHVSSVTLACARLGWSVQDTEVISLMLDIPAAAVRRGGRAVVLTRDGHGPAQLACLLTETGRGESTLTVFEQLGGPAERRRTGTAHDWVTNPPDDVDDLNVVAVEYLPDQRQMSVLPDAAFAHDGQITKQAMRAVTLAALAPRPGELLWDVGSGSGSIAIEWCRSGPGCRATAFERVAERRERIELNALAFGVHVEVAFDAPAMFDTVPAPDVIFVGGGVSQPGLMDECWKYLPVGGRLVANAVTVESEALLAQWHSKVGGELRKFQHYKGEPVGGFTGWRPAMPVTQWVVTKQ</sequence>
<dbReference type="InterPro" id="IPR014008">
    <property type="entry name" value="Cbl_synth_MTase_CbiT"/>
</dbReference>
<dbReference type="InterPro" id="IPR000878">
    <property type="entry name" value="4pyrrol_Mease"/>
</dbReference>
<dbReference type="GO" id="GO:0032259">
    <property type="term" value="P:methylation"/>
    <property type="evidence" value="ECO:0007669"/>
    <property type="project" value="UniProtKB-KW"/>
</dbReference>
<evidence type="ECO:0000313" key="7">
    <source>
        <dbReference type="EMBL" id="ORB51913.1"/>
    </source>
</evidence>
<dbReference type="SUPFAM" id="SSF53335">
    <property type="entry name" value="S-adenosyl-L-methionine-dependent methyltransferases"/>
    <property type="match status" value="1"/>
</dbReference>
<dbReference type="AlphaFoldDB" id="A0A1X0IUZ4"/>
<accession>A0A1X0IUZ4</accession>
<keyword evidence="3" id="KW-0489">Methyltransferase</keyword>
<dbReference type="PANTHER" id="PTHR43182:SF1">
    <property type="entry name" value="COBALT-PRECORRIN-7 C(5)-METHYLTRANSFERASE"/>
    <property type="match status" value="1"/>
</dbReference>
<dbReference type="PIRSF" id="PIRSF036428">
    <property type="entry name" value="CobL"/>
    <property type="match status" value="1"/>
</dbReference>
<dbReference type="OrthoDB" id="9787825at2"/>
<keyword evidence="5" id="KW-0949">S-adenosyl-L-methionine</keyword>
<keyword evidence="8" id="KW-1185">Reference proteome</keyword>
<comment type="caution">
    <text evidence="7">The sequence shown here is derived from an EMBL/GenBank/DDBJ whole genome shotgun (WGS) entry which is preliminary data.</text>
</comment>
<dbReference type="Gene3D" id="3.40.1010.10">
    <property type="entry name" value="Cobalt-precorrin-4 Transmethylase, Domain 1"/>
    <property type="match status" value="1"/>
</dbReference>
<evidence type="ECO:0000313" key="8">
    <source>
        <dbReference type="Proteomes" id="UP000192534"/>
    </source>
</evidence>
<dbReference type="Gene3D" id="3.40.50.150">
    <property type="entry name" value="Vaccinia Virus protein VP39"/>
    <property type="match status" value="1"/>
</dbReference>
<dbReference type="NCBIfam" id="TIGR02467">
    <property type="entry name" value="CbiE"/>
    <property type="match status" value="1"/>
</dbReference>
<dbReference type="Pfam" id="PF00590">
    <property type="entry name" value="TP_methylase"/>
    <property type="match status" value="1"/>
</dbReference>
<dbReference type="InterPro" id="IPR014777">
    <property type="entry name" value="4pyrrole_Mease_sub1"/>
</dbReference>
<dbReference type="PANTHER" id="PTHR43182">
    <property type="entry name" value="COBALT-PRECORRIN-6B C(15)-METHYLTRANSFERASE (DECARBOXYLATING)"/>
    <property type="match status" value="1"/>
</dbReference>
<dbReference type="CDD" id="cd11644">
    <property type="entry name" value="Precorrin-6Y-MT"/>
    <property type="match status" value="1"/>
</dbReference>
<dbReference type="GO" id="GO:0009236">
    <property type="term" value="P:cobalamin biosynthetic process"/>
    <property type="evidence" value="ECO:0007669"/>
    <property type="project" value="UniProtKB-UniPathway"/>
</dbReference>
<dbReference type="RefSeq" id="WP_083120532.1">
    <property type="nucleotide sequence ID" value="NZ_JACKUO010000017.1"/>
</dbReference>
<protein>
    <submittedName>
        <fullName evidence="7">Cobalamin biosynthesis bifunctional protein CbiET</fullName>
    </submittedName>
</protein>
<comment type="pathway">
    <text evidence="1">Cofactor biosynthesis; adenosylcobalamin biosynthesis.</text>
</comment>
<keyword evidence="4" id="KW-0808">Transferase</keyword>
<dbReference type="InterPro" id="IPR006365">
    <property type="entry name" value="Cbl_synth_CobL"/>
</dbReference>
<evidence type="ECO:0000256" key="3">
    <source>
        <dbReference type="ARBA" id="ARBA00022603"/>
    </source>
</evidence>
<organism evidence="7 8">
    <name type="scientific">Mycolicibacterium rhodesiae</name>
    <name type="common">Mycobacterium rhodesiae</name>
    <dbReference type="NCBI Taxonomy" id="36814"/>
    <lineage>
        <taxon>Bacteria</taxon>
        <taxon>Bacillati</taxon>
        <taxon>Actinomycetota</taxon>
        <taxon>Actinomycetes</taxon>
        <taxon>Mycobacteriales</taxon>
        <taxon>Mycobacteriaceae</taxon>
        <taxon>Mycolicibacterium</taxon>
    </lineage>
</organism>
<evidence type="ECO:0000259" key="6">
    <source>
        <dbReference type="Pfam" id="PF00590"/>
    </source>
</evidence>
<dbReference type="InterPro" id="IPR050714">
    <property type="entry name" value="Cobalamin_biosynth_MTase"/>
</dbReference>
<evidence type="ECO:0000256" key="5">
    <source>
        <dbReference type="ARBA" id="ARBA00022691"/>
    </source>
</evidence>
<dbReference type="EMBL" id="MVIH01000007">
    <property type="protein sequence ID" value="ORB51913.1"/>
    <property type="molecule type" value="Genomic_DNA"/>
</dbReference>